<feature type="domain" description="Rubrerythrin diiron-binding" evidence="1">
    <location>
        <begin position="9"/>
        <end position="153"/>
    </location>
</feature>
<dbReference type="InterPro" id="IPR009078">
    <property type="entry name" value="Ferritin-like_SF"/>
</dbReference>
<dbReference type="AlphaFoldDB" id="A0A7V3RFA4"/>
<gene>
    <name evidence="2" type="ORF">ENX73_05675</name>
</gene>
<accession>A0A7V3RFA4</accession>
<dbReference type="SUPFAM" id="SSF47240">
    <property type="entry name" value="Ferritin-like"/>
    <property type="match status" value="1"/>
</dbReference>
<dbReference type="Gene3D" id="1.20.1260.10">
    <property type="match status" value="1"/>
</dbReference>
<dbReference type="CDD" id="cd01045">
    <property type="entry name" value="Ferritin_like_AB"/>
    <property type="match status" value="1"/>
</dbReference>
<dbReference type="EMBL" id="DTPE01000223">
    <property type="protein sequence ID" value="HGE75596.1"/>
    <property type="molecule type" value="Genomic_DNA"/>
</dbReference>
<evidence type="ECO:0000313" key="2">
    <source>
        <dbReference type="EMBL" id="HGE75596.1"/>
    </source>
</evidence>
<dbReference type="InterPro" id="IPR003251">
    <property type="entry name" value="Rr_diiron-bd_dom"/>
</dbReference>
<name>A0A7V3RFA4_9BACT</name>
<dbReference type="Pfam" id="PF02915">
    <property type="entry name" value="Rubrerythrin"/>
    <property type="match status" value="1"/>
</dbReference>
<comment type="caution">
    <text evidence="2">The sequence shown here is derived from an EMBL/GenBank/DDBJ whole genome shotgun (WGS) entry which is preliminary data.</text>
</comment>
<dbReference type="GO" id="GO:0046872">
    <property type="term" value="F:metal ion binding"/>
    <property type="evidence" value="ECO:0007669"/>
    <property type="project" value="InterPro"/>
</dbReference>
<reference evidence="2" key="1">
    <citation type="journal article" date="2020" name="mSystems">
        <title>Genome- and Community-Level Interaction Insights into Carbon Utilization and Element Cycling Functions of Hydrothermarchaeota in Hydrothermal Sediment.</title>
        <authorList>
            <person name="Zhou Z."/>
            <person name="Liu Y."/>
            <person name="Xu W."/>
            <person name="Pan J."/>
            <person name="Luo Z.H."/>
            <person name="Li M."/>
        </authorList>
    </citation>
    <scope>NUCLEOTIDE SEQUENCE [LARGE SCALE GENOMIC DNA]</scope>
    <source>
        <strain evidence="2">SpSt-966</strain>
    </source>
</reference>
<organism evidence="2">
    <name type="scientific">Mesoaciditoga lauensis</name>
    <dbReference type="NCBI Taxonomy" id="1495039"/>
    <lineage>
        <taxon>Bacteria</taxon>
        <taxon>Thermotogati</taxon>
        <taxon>Thermotogota</taxon>
        <taxon>Thermotogae</taxon>
        <taxon>Mesoaciditogales</taxon>
        <taxon>Mesoaciditogaceae</taxon>
        <taxon>Mesoaciditoga</taxon>
    </lineage>
</organism>
<sequence length="157" mass="18348">MAGKYAPDEIFEMAVKIEKDGEKFYGYLAKNLENPGKKELFPYLQLQEAQHAKDFEKISRDLVDEIDPSMWEDAKFYLQHLVDGKIFPTSDEMISKSKYMSLDQIIDFALSIEKETVIFYNEILDSTKSEKTQEILKKIIHEELGHIERFMKIKGEA</sequence>
<dbReference type="GO" id="GO:0016491">
    <property type="term" value="F:oxidoreductase activity"/>
    <property type="evidence" value="ECO:0007669"/>
    <property type="project" value="InterPro"/>
</dbReference>
<evidence type="ECO:0000259" key="1">
    <source>
        <dbReference type="Pfam" id="PF02915"/>
    </source>
</evidence>
<dbReference type="InterPro" id="IPR012347">
    <property type="entry name" value="Ferritin-like"/>
</dbReference>
<dbReference type="PANTHER" id="PTHR33531">
    <property type="entry name" value="RUBRERYTHRIN SUBFAMILY"/>
    <property type="match status" value="1"/>
</dbReference>
<dbReference type="PANTHER" id="PTHR33531:SF7">
    <property type="entry name" value="HYPOTHETICAL MEMBRANE PROTEIN, CONSERVED"/>
    <property type="match status" value="1"/>
</dbReference>
<proteinExistence type="predicted"/>
<protein>
    <submittedName>
        <fullName evidence="2">Ferritin</fullName>
    </submittedName>
</protein>